<keyword evidence="2" id="KW-1185">Reference proteome</keyword>
<proteinExistence type="predicted"/>
<comment type="caution">
    <text evidence="1">The sequence shown here is derived from an EMBL/GenBank/DDBJ whole genome shotgun (WGS) entry which is preliminary data.</text>
</comment>
<accession>A0A370NN94</accession>
<name>A0A370NN94_9BURK</name>
<evidence type="ECO:0000313" key="2">
    <source>
        <dbReference type="Proteomes" id="UP000255165"/>
    </source>
</evidence>
<dbReference type="EMBL" id="QKWJ01000050">
    <property type="protein sequence ID" value="RDK07008.1"/>
    <property type="molecule type" value="Genomic_DNA"/>
</dbReference>
<evidence type="ECO:0000313" key="1">
    <source>
        <dbReference type="EMBL" id="RDK07008.1"/>
    </source>
</evidence>
<dbReference type="Proteomes" id="UP000255165">
    <property type="component" value="Unassembled WGS sequence"/>
</dbReference>
<organism evidence="1 2">
    <name type="scientific">Cupriavidus lacunae</name>
    <dbReference type="NCBI Taxonomy" id="2666307"/>
    <lineage>
        <taxon>Bacteria</taxon>
        <taxon>Pseudomonadati</taxon>
        <taxon>Pseudomonadota</taxon>
        <taxon>Betaproteobacteria</taxon>
        <taxon>Burkholderiales</taxon>
        <taxon>Burkholderiaceae</taxon>
        <taxon>Cupriavidus</taxon>
    </lineage>
</organism>
<protein>
    <submittedName>
        <fullName evidence="1">Uncharacterized protein</fullName>
    </submittedName>
</protein>
<reference evidence="2" key="1">
    <citation type="submission" date="2018-06" db="EMBL/GenBank/DDBJ databases">
        <authorList>
            <person name="Feng T."/>
            <person name="Jeon C.O."/>
        </authorList>
    </citation>
    <scope>NUCLEOTIDE SEQUENCE [LARGE SCALE GENOMIC DNA]</scope>
    <source>
        <strain evidence="2">S23</strain>
    </source>
</reference>
<sequence length="90" mass="9773">MNYLDDCLYIDKLHPSFKLRSTCADAAGTAEHCYRSPGAQDSVAFLRHVTLSLTTILMSLDARSVSAYVVVLNALACGYDALELMDSPQG</sequence>
<dbReference type="AlphaFoldDB" id="A0A370NN94"/>
<gene>
    <name evidence="1" type="ORF">DN412_28595</name>
</gene>